<reference evidence="6 7" key="1">
    <citation type="submission" date="2018-11" db="EMBL/GenBank/DDBJ databases">
        <title>The genome of Variovorax sp T529.</title>
        <authorList>
            <person name="Gao J."/>
        </authorList>
    </citation>
    <scope>NUCLEOTIDE SEQUENCE [LARGE SCALE GENOMIC DNA]</scope>
    <source>
        <strain evidence="6 7">T529</strain>
    </source>
</reference>
<dbReference type="InterPro" id="IPR021026">
    <property type="entry name" value="Filamn_hemagglutn_DUF3739"/>
</dbReference>
<evidence type="ECO:0000256" key="2">
    <source>
        <dbReference type="ARBA" id="ARBA00022525"/>
    </source>
</evidence>
<feature type="region of interest" description="Disordered" evidence="4">
    <location>
        <begin position="1"/>
        <end position="24"/>
    </location>
</feature>
<dbReference type="PANTHER" id="PTHR12338">
    <property type="entry name" value="AUTOTRANSPORTER"/>
    <property type="match status" value="1"/>
</dbReference>
<dbReference type="SMART" id="SM00912">
    <property type="entry name" value="Haemagg_act"/>
    <property type="match status" value="1"/>
</dbReference>
<dbReference type="InterPro" id="IPR008638">
    <property type="entry name" value="FhaB/CdiA-like_TPS"/>
</dbReference>
<keyword evidence="2" id="KW-0964">Secreted</keyword>
<dbReference type="GO" id="GO:0005576">
    <property type="term" value="C:extracellular region"/>
    <property type="evidence" value="ECO:0007669"/>
    <property type="project" value="UniProtKB-SubCell"/>
</dbReference>
<evidence type="ECO:0000256" key="3">
    <source>
        <dbReference type="ARBA" id="ARBA00022729"/>
    </source>
</evidence>
<feature type="domain" description="Filamentous haemagglutinin FhaB/tRNA nuclease CdiA-like TPS" evidence="5">
    <location>
        <begin position="146"/>
        <end position="261"/>
    </location>
</feature>
<dbReference type="Gene3D" id="2.160.20.10">
    <property type="entry name" value="Single-stranded right-handed beta-helix, Pectin lyase-like"/>
    <property type="match status" value="2"/>
</dbReference>
<dbReference type="NCBIfam" id="TIGR01901">
    <property type="entry name" value="adhes_NPXG"/>
    <property type="match status" value="1"/>
</dbReference>
<dbReference type="InterPro" id="IPR012334">
    <property type="entry name" value="Pectin_lyas_fold"/>
</dbReference>
<comment type="subcellular location">
    <subcellularLocation>
        <location evidence="1">Secreted</location>
    </subcellularLocation>
</comment>
<feature type="region of interest" description="Disordered" evidence="4">
    <location>
        <begin position="71"/>
        <end position="98"/>
    </location>
</feature>
<evidence type="ECO:0000256" key="4">
    <source>
        <dbReference type="SAM" id="MobiDB-lite"/>
    </source>
</evidence>
<evidence type="ECO:0000313" key="7">
    <source>
        <dbReference type="Proteomes" id="UP000271590"/>
    </source>
</evidence>
<organism evidence="6 7">
    <name type="scientific">Variovorax beijingensis</name>
    <dbReference type="NCBI Taxonomy" id="2496117"/>
    <lineage>
        <taxon>Bacteria</taxon>
        <taxon>Pseudomonadati</taxon>
        <taxon>Pseudomonadota</taxon>
        <taxon>Betaproteobacteria</taxon>
        <taxon>Burkholderiales</taxon>
        <taxon>Comamonadaceae</taxon>
        <taxon>Variovorax</taxon>
    </lineage>
</organism>
<dbReference type="EMBL" id="RQXU01000009">
    <property type="protein sequence ID" value="RRH87273.1"/>
    <property type="molecule type" value="Genomic_DNA"/>
</dbReference>
<sequence>MVLNPHTLHSRRSAVQRGASSGGGGLRLTPLARAMAVALAAAGALGPTQAGQAFSPAWFANKGAAQAGAMQTGRLPNGMPASSLASPSQQQQQASEQLQRSIGNLNLAARAIAAQQAAQAAAREAALRDPSSVPDGLAEGGLRVDTNSLTAGWHNANAPVQSQQADGRTNVAIQQTGDRAILNWETFNVGRNTTVEFRQQADWATLNRVNDPQARPSQIQGQIKADGTVLIANRNGIVFSGSSQTDTRNLVAAAAKIGDDQFKAHGIHSAPAGEGYAPSFTDAGGAVKVEAGAQLATRTPTSVKQGGGYVLLMGQEVSNAGTITTPRGQVQLAAGDFFIVRPGQGTAANQISTTRGNEVAPQFNADSSSGKVVNTGLLQAPEGDITLAGRKVVQDGVALATTTVDARGTIHLLNSASDKLGSVTVTQRAVNAVLLDSQNGRTALDSQREALIAESARQDVLRRASMQGAFDNLSLLDDRRDQSRIEIVSGGNVLFEGGSTTLATGGQLAVSAGSTSGRSTVAKGARLDVSGAVGVQVAMSSNNVQINIQGNEQRDAPLNRDTSMLNSSNVFIDRRKLVRVARGVGGYDGERWYTPGGLLEVGGYLGLQGHGIGEWAAQGGSVSFSGGELVTHTGSNINLSGGTLDVQTGFIRQSWLKGPEGRLYEVSNAPADIAYSGLYKGYEDAHKRWGEKTTGYFYNPLIGPQQRLENGYTVGRDAGRLVVATGAAVLDGDITAHAFQGARQVERGDAGLDGYAQSHNAAAQAGQLVLGRYETAYSGDAKVGPVGVFHNLVPTFDNIVFGPAQPDAGAALAPDTALPQARRDALLLDSERLSGFGLGTVMAAAGDSVKVEEALGVVPGGRIALHAPQVTVNADLTVRGGAIALGNVLNSVTAAGAPVENALPASEGQPTEVIVARDAALDARGLWSNLQLEPGDAKGLAFLDGGSVSIGSTGAVTLATGSLVDVSSGGALLANGKTRGGRGGDVSLVADAQVDGVATNGLLTVDGDIRGYGVKGGGTLRMVSGSGIVVGGKLQGADGVLGAGEAAPLDAILLQNYQVHAGDILPVDYSYERTRALPGEAVSNAPLFDGGANAVTLAANWQLPDAVGGRAYTVLAIVDGQQRSFMGFSSGDINESETVPAGATVIRMNTSTAFPVNYIVPANVFPNGFGIEAQVVTVAAGHAAPADFAIASGTRIAAGAVFLQPVVTSTSLSIGAGMLQSGFANYDFNGRLGVAAADNAALDVRMPVYRFTDASKTAATGSDPAVALELWTPPLWQEDALKGVLTQRRGASLTLQSGTGSGMSTGPRGPVDVRAGAAVTVDPGQSITLNGRDVTVDGRLTAPGGTIAIGGGGIPDAPGLFWIGERAVLDVAARAVTAQDVYGRRYGQAADGGTIRIGGALDWEEKGRAEAPHAFVVIRPGALLDASGTSATFDRAVDSIDRSFAPMQVATDGGSIVLKSVQGLYLDGTLRAAAGGAGAAGGTLGLALESAIYPTSTTRGEVLRHRELVLAQEQGDSLLAAGLARPDAKQQLLTGTARIGVDRIEVGGFDNLSILANGPLSFDGDVALRMGQSLRLYAGTYAHAENAPAGTNVSLSAPYVRLAGTTLTAPDGFTMPRANWAAGPSQQPTDGMFSVLADLIDVRDDVGFGTHAELDLRTSRYTVDRRGFDAAELTSRGDIRMLGGSLATTGNLALAAEQIYPTTGARATVQAGYRSIDGIVDYLPGSVLSIRRQGEGEVAMPYSVFGSLSLGAETIEQGGIVRAPLGLLTLGTGAEVGAVTERVNLLAGSITSVSGAGLAMPYGGTVDGLSYAYNGQAVQLDSVGALTRGISVVARHLDAQGGAVLDLSGGGTLSGAGFVSGRGGSVDVLNTPLANANPANGYSSAGNAVYAIVPGSAARYAPVAPEAGFGTPGIGRQITVPAGIPGLPAGTYTLMPSNYALLPGAFRVEIGTADGIGLAGTSGVGNGSYLTPGYLGVAHTPIRDAVPTQILVTPGDKVRSHASYNETGYNAFVLADAERRGFLRGMLTSDAKTLDVFLEKPWDDDAERTGLAFDGELFLGAAAGTQGFGGTVNVRNVREILGAGQTAATGLEGASVHDEALNRLGAARLVINGSIAPVYGQAGRVATIAGNGSLVVRSGARLSAADIVLASGPSNAGDPAITIEQGASISTVGRQAIAYDSNDGYVFSGNGVLALSNGWFNLMLAPASADLQPVTVNVGSCVSAACSGETRLVSEGTLAVATDGSLTLADNVSYGTRNLVLALAAVNLGDDARIAAADANGQLPRGLVLNQARLGQLLAGNTATGAPALETLVLNARDAVNIYGAASLDASSLERLVLGTPAIYGYGAASDVASIRAGEFLWTGSENKPGAAMPGLLGEGTLDIAARSIVLGHGPYAQPTNVAADARLALGFADVKLTATERFTSDGKSSLSVYHRQGAYVPGQGHANEGGNLAITSPLVTGQAASTTRITAGGAIVVAAPQGTGATASSDALGATLELRGKSVGLEGSVVLPSGRLVLAATGDVVLGAGSRIDLAGRKTALFDVDKYSWGGDLVLSSEAGNIAQAAGSVIDVSARNNRGGTVEASALGAGAGRVGLAGTVLGSSSGSYDAGGTVVPYDAAELTVRAQTLDDFAGLNNRLNAGGVFGARRFQIKQGDLAVGDEVKAREVSIALDGGSLRVDGRIDASGYQVGSIHLAARNDLTVNGTLDAHGTGLRVDSYGKIIDSPNRAIVDLTSSEGMLTLGSGARIDLRAGTDVAVGPNAGQNDGRARGTLDLNAPRVGANDVAVTVDGTPAIQGAKTIAVNAFRSYDDAPLADLPDVSGHRPQLITQDYLDRIDTDSQAFVDAAFANAELGRRLSGLGRYHLRPGVQIVSDRVNNPNGDLTVDGDLDFSGYRYGPDANRGDPARRGFGEPGRLVIRAAGNLNIHGGINDGFAPPAATPDDSGWVLTEARKNGGPYTPNGGDIVVPIDGVVLDTGTRFPAGSTLNYSVAVAAMTLPAGTVLPVDAVLAGALGLSAGTVIGANIYNADGSIAHAAGTVLPGAVTLEAGMRLGAGTALRGAAQVGALTWPKGVALPVEMTTTAQVNLARGSLIPSMTFVELPGDQPINLRPAANGAQGRNWAVAPMLGEGATSWNLQLVAGADLGSADRRALNPSSKAAIRLGDTHYVMTHTIGRAKAWAEGNFMGYPAGTPVSADELFWCDIDPTQCSDDGPPSIAGSQPASAAFSVVRTGTGDLDLSAAGDIRMDSLYGIYTAGSATAADAAYNRARGREADGTVIGPQPDLLDYASSLAAYRAWYPDQGGNVRIAAGGNLVGDITGAPTTSVVPGNWLWRQGSGTAAIDTPIPTSWWINFGTYARSTTATPDLVGFTGIGTLGGGNVSIRVGGEAGTIDLRGEQVAQQSVDHRSQGLVVAVGSTGRVGADGALTLTGGGDIDMRIAGALNPQRKLSPGAETLVLTGAIANLRGATELAAAAIGSVGLQYQARSSDPTDPRDMDPFRAAYADARGGINLVPGDTAMRLETRGDLAMGGAADAGRSATPNTSGYLLGGQTQSGGGQSAFSLWTARSAIELVSAGGNLTPTMATGDKSQIGTAAADAWIVYPSIFRAAALSGSLYYGYAALPQTVGLPETLVYGLTLAPSATGELEMLAGGSIYAGQYAVGMSGSGTPVPTPLNPAFLGATDPSNILVTNISREGPAFSTSAFAPTTLFAFGANSAAMPLGRAEDAPPIRFYAAGGDIIGLKTGEVVQKNGGATTWYNAAAPVWIKAGRDIVNTGVAPGTTTGASAELDGARLRGNLIVHDNPTDVSVVSAGRDILYANLDVAGPGTLEVSAGRNLLQEDRGGIASIGPIVPGDTRRGASIALMAGVGAQGLDMSAIRARYLDPSKRAGAGAPLAGQPGKAARTYEAELAAWLNARYGFSGDTTQALAYFDALAPEQQRIFLREVYYAELREGGREYNDRGSSRFGSYLRGREMIATLFPDRDAAGNEIVRGGDITMFGGSGVRTNFGGDIEMLAPGGKIILGVQGEVPPATSGVMTQGEGDIRLFSEGSLLLGLSRIMTTFGGDIFAWSEKGDINAGRGSKTTVLYTPPKRVYDGVGNVEVSPQAPSSGAGIATLAPIAEVPPGDVDLIAPLGTIDAGEAGIRVSGNVNVAALQVVNAANIQVKGESSGLPMMASVNVGALTNASAAASQASMAAQDVMQRERAAARQALPSVFTVRVLGFGNEPASGSDTPSDKAATPVSYNPRSVIRVLGGAGNLPPSASRQLTDEERANLQR</sequence>
<dbReference type="InterPro" id="IPR050909">
    <property type="entry name" value="Bact_Autotransporter_VF"/>
</dbReference>
<feature type="compositionally biased region" description="Low complexity" evidence="4">
    <location>
        <begin position="80"/>
        <end position="98"/>
    </location>
</feature>
<dbReference type="PANTHER" id="PTHR12338:SF8">
    <property type="entry name" value="HEME_HEMOPEXIN-BINDING PROTEIN"/>
    <property type="match status" value="1"/>
</dbReference>
<feature type="compositionally biased region" description="Basic and acidic residues" evidence="4">
    <location>
        <begin position="4267"/>
        <end position="4277"/>
    </location>
</feature>
<gene>
    <name evidence="6" type="ORF">EH244_17390</name>
</gene>
<evidence type="ECO:0000256" key="1">
    <source>
        <dbReference type="ARBA" id="ARBA00004613"/>
    </source>
</evidence>
<name>A0A3P3ELI1_9BURK</name>
<dbReference type="Pfam" id="PF05860">
    <property type="entry name" value="TPS"/>
    <property type="match status" value="1"/>
</dbReference>
<comment type="caution">
    <text evidence="6">The sequence shown here is derived from an EMBL/GenBank/DDBJ whole genome shotgun (WGS) entry which is preliminary data.</text>
</comment>
<evidence type="ECO:0000313" key="6">
    <source>
        <dbReference type="EMBL" id="RRH87273.1"/>
    </source>
</evidence>
<feature type="region of interest" description="Disordered" evidence="4">
    <location>
        <begin position="4253"/>
        <end position="4277"/>
    </location>
</feature>
<keyword evidence="3" id="KW-0732">Signal</keyword>
<evidence type="ECO:0000259" key="5">
    <source>
        <dbReference type="SMART" id="SM00912"/>
    </source>
</evidence>
<proteinExistence type="predicted"/>
<protein>
    <submittedName>
        <fullName evidence="6">Filamentous hemagglutinin N-terminal domain-containing protein</fullName>
    </submittedName>
</protein>
<accession>A0A3P3ELI1</accession>
<dbReference type="SUPFAM" id="SSF51126">
    <property type="entry name" value="Pectin lyase-like"/>
    <property type="match status" value="1"/>
</dbReference>
<dbReference type="Pfam" id="PF12545">
    <property type="entry name" value="DUF3739"/>
    <property type="match status" value="1"/>
</dbReference>
<dbReference type="Proteomes" id="UP000271590">
    <property type="component" value="Unassembled WGS sequence"/>
</dbReference>
<dbReference type="InterPro" id="IPR011050">
    <property type="entry name" value="Pectin_lyase_fold/virulence"/>
</dbReference>